<reference evidence="1 2" key="1">
    <citation type="journal article" date="2017" name="Appl. Environ. Microbiol.">
        <title>Parallel evolution of two clades of a major Atlantic endemic Vibrio parahaemolyticus pathogen lineage by independent acquisition of related pathogenicity islands.</title>
        <authorList>
            <person name="Xu F."/>
            <person name="Gonzalez-Escalona N."/>
            <person name="Drees K.P."/>
            <person name="Sebra R.P."/>
            <person name="Cooper V.S."/>
            <person name="Jones S.H."/>
            <person name="Whistler C.A."/>
        </authorList>
    </citation>
    <scope>NUCLEOTIDE SEQUENCE [LARGE SCALE GENOMIC DNA]</scope>
    <source>
        <strain evidence="1 2">MAVP-3</strain>
    </source>
</reference>
<organism evidence="1 2">
    <name type="scientific">Vibrio parahaemolyticus</name>
    <dbReference type="NCBI Taxonomy" id="670"/>
    <lineage>
        <taxon>Bacteria</taxon>
        <taxon>Pseudomonadati</taxon>
        <taxon>Pseudomonadota</taxon>
        <taxon>Gammaproteobacteria</taxon>
        <taxon>Vibrionales</taxon>
        <taxon>Vibrionaceae</taxon>
        <taxon>Vibrio</taxon>
    </lineage>
</organism>
<dbReference type="AlphaFoldDB" id="A0A227IU88"/>
<comment type="caution">
    <text evidence="1">The sequence shown here is derived from an EMBL/GenBank/DDBJ whole genome shotgun (WGS) entry which is preliminary data.</text>
</comment>
<sequence length="83" mass="9264">RNEANGHGYIVEIDPYTQNSRAKKRTALGRFRHEGCAFGKLEAGKPVVFYSGHDSRFEYLYKFESAAAWDPADANPANRLATG</sequence>
<dbReference type="EMBL" id="NIXT01005025">
    <property type="protein sequence ID" value="OXE26451.1"/>
    <property type="molecule type" value="Genomic_DNA"/>
</dbReference>
<accession>A0A227IU88</accession>
<dbReference type="Proteomes" id="UP000214596">
    <property type="component" value="Unassembled WGS sequence"/>
</dbReference>
<feature type="non-terminal residue" evidence="1">
    <location>
        <position position="1"/>
    </location>
</feature>
<gene>
    <name evidence="1" type="ORF">CA163_37020</name>
</gene>
<evidence type="ECO:0008006" key="3">
    <source>
        <dbReference type="Google" id="ProtNLM"/>
    </source>
</evidence>
<dbReference type="PANTHER" id="PTHR35399">
    <property type="entry name" value="SLR8030 PROTEIN"/>
    <property type="match status" value="1"/>
</dbReference>
<evidence type="ECO:0000313" key="2">
    <source>
        <dbReference type="Proteomes" id="UP000214596"/>
    </source>
</evidence>
<dbReference type="PANTHER" id="PTHR35399:SF2">
    <property type="entry name" value="DUF839 DOMAIN-CONTAINING PROTEIN"/>
    <property type="match status" value="1"/>
</dbReference>
<protein>
    <recommendedName>
        <fullName evidence="3">Phosphatase</fullName>
    </recommendedName>
</protein>
<feature type="non-terminal residue" evidence="1">
    <location>
        <position position="83"/>
    </location>
</feature>
<dbReference type="InterPro" id="IPR008557">
    <property type="entry name" value="PhoX"/>
</dbReference>
<dbReference type="Pfam" id="PF05787">
    <property type="entry name" value="PhoX"/>
    <property type="match status" value="1"/>
</dbReference>
<proteinExistence type="predicted"/>
<name>A0A227IU88_VIBPH</name>
<evidence type="ECO:0000313" key="1">
    <source>
        <dbReference type="EMBL" id="OXE26451.1"/>
    </source>
</evidence>